<protein>
    <submittedName>
        <fullName evidence="1">Uncharacterized protein</fullName>
    </submittedName>
</protein>
<proteinExistence type="predicted"/>
<dbReference type="EMBL" id="BLAL01000046">
    <property type="protein sequence ID" value="GES79867.1"/>
    <property type="molecule type" value="Genomic_DNA"/>
</dbReference>
<sequence length="186" mass="21569">MLCPIVPDIIINNKFICVYEQWRSILGKAIPVIEPQSEDDDELLELTHIAIVMMARIEKAGITPDILMVQHISKNNVSRLSEPKEKFQAALKDALKIETIDRSLQKREELIKQEIRSNLQNWSPNDTNDKSVQIRNKCLNLIEKELEEVPNCNNQSTTTCEESKEIDKEVEEEYSNSELYELIWLT</sequence>
<dbReference type="Proteomes" id="UP000615446">
    <property type="component" value="Unassembled WGS sequence"/>
</dbReference>
<evidence type="ECO:0000313" key="2">
    <source>
        <dbReference type="Proteomes" id="UP000615446"/>
    </source>
</evidence>
<evidence type="ECO:0000313" key="1">
    <source>
        <dbReference type="EMBL" id="GES79867.1"/>
    </source>
</evidence>
<name>A0A8H3QI31_9GLOM</name>
<accession>A0A8H3QI31</accession>
<gene>
    <name evidence="1" type="ORF">RCL2_000716200</name>
</gene>
<dbReference type="OrthoDB" id="1597724at2759"/>
<reference evidence="1" key="1">
    <citation type="submission" date="2019-10" db="EMBL/GenBank/DDBJ databases">
        <title>Conservation and host-specific expression of non-tandemly repeated heterogenous ribosome RNA gene in arbuscular mycorrhizal fungi.</title>
        <authorList>
            <person name="Maeda T."/>
            <person name="Kobayashi Y."/>
            <person name="Nakagawa T."/>
            <person name="Ezawa T."/>
            <person name="Yamaguchi K."/>
            <person name="Bino T."/>
            <person name="Nishimoto Y."/>
            <person name="Shigenobu S."/>
            <person name="Kawaguchi M."/>
        </authorList>
    </citation>
    <scope>NUCLEOTIDE SEQUENCE</scope>
    <source>
        <strain evidence="1">HR1</strain>
    </source>
</reference>
<comment type="caution">
    <text evidence="1">The sequence shown here is derived from an EMBL/GenBank/DDBJ whole genome shotgun (WGS) entry which is preliminary data.</text>
</comment>
<dbReference type="AlphaFoldDB" id="A0A8H3QI31"/>
<organism evidence="1 2">
    <name type="scientific">Rhizophagus clarus</name>
    <dbReference type="NCBI Taxonomy" id="94130"/>
    <lineage>
        <taxon>Eukaryota</taxon>
        <taxon>Fungi</taxon>
        <taxon>Fungi incertae sedis</taxon>
        <taxon>Mucoromycota</taxon>
        <taxon>Glomeromycotina</taxon>
        <taxon>Glomeromycetes</taxon>
        <taxon>Glomerales</taxon>
        <taxon>Glomeraceae</taxon>
        <taxon>Rhizophagus</taxon>
    </lineage>
</organism>